<dbReference type="AlphaFoldDB" id="A0A4W5JYP1"/>
<organism evidence="4 5">
    <name type="scientific">Hucho hucho</name>
    <name type="common">huchen</name>
    <dbReference type="NCBI Taxonomy" id="62062"/>
    <lineage>
        <taxon>Eukaryota</taxon>
        <taxon>Metazoa</taxon>
        <taxon>Chordata</taxon>
        <taxon>Craniata</taxon>
        <taxon>Vertebrata</taxon>
        <taxon>Euteleostomi</taxon>
        <taxon>Actinopterygii</taxon>
        <taxon>Neopterygii</taxon>
        <taxon>Teleostei</taxon>
        <taxon>Protacanthopterygii</taxon>
        <taxon>Salmoniformes</taxon>
        <taxon>Salmonidae</taxon>
        <taxon>Salmoninae</taxon>
        <taxon>Hucho</taxon>
    </lineage>
</organism>
<dbReference type="InterPro" id="IPR026791">
    <property type="entry name" value="DOCK"/>
</dbReference>
<dbReference type="GO" id="GO:0031267">
    <property type="term" value="F:small GTPase binding"/>
    <property type="evidence" value="ECO:0007669"/>
    <property type="project" value="TreeGrafter"/>
</dbReference>
<keyword evidence="5" id="KW-1185">Reference proteome</keyword>
<sequence length="382" mass="42356">MWIERTTYTTAYKLPGILRWFEVKSVSTEEISPLENAMETMQLTNEKISNMVQRHLNDSNLPINPLSMLLNGIVDPAVMGGFTNYEKAFFTEKYQGDHPEDQEKLDKLKELIAWQIPYLADGVRIHGEKVTEALRPFHDRLEACFKQLREKVEKQYGVKTLVISLSCALFFSLLLSSLLCSPLLSSPLADSLFSTLLCSPLLSSPLSYALFSTLLCSLLSSPFSDSLFSTLLCSILLSPMLSPLFSFLRFSLLLSPMLSPLFSFLLLSPMLSSLLFFPLFSSLLCTPLFSSLFSSLHSSPLSSSLLCTPLLRSLLQSPLFSTLLLLSSLLSSLLLSSPLLSSSLLLLSLCPLSSSPLVSSYSLLLILNFHVSNLADTLIQSH</sequence>
<evidence type="ECO:0000259" key="3">
    <source>
        <dbReference type="PROSITE" id="PS51651"/>
    </source>
</evidence>
<feature type="domain" description="DOCKER" evidence="3">
    <location>
        <begin position="1"/>
        <end position="161"/>
    </location>
</feature>
<dbReference type="STRING" id="62062.ENSHHUP00000008787"/>
<dbReference type="GeneTree" id="ENSGT00940000154974"/>
<evidence type="ECO:0000256" key="1">
    <source>
        <dbReference type="PROSITE-ProRule" id="PRU00984"/>
    </source>
</evidence>
<dbReference type="Gene3D" id="1.20.58.740">
    <property type="match status" value="1"/>
</dbReference>
<dbReference type="InterPro" id="IPR027357">
    <property type="entry name" value="DOCKER_dom"/>
</dbReference>
<dbReference type="GO" id="GO:0005886">
    <property type="term" value="C:plasma membrane"/>
    <property type="evidence" value="ECO:0007669"/>
    <property type="project" value="TreeGrafter"/>
</dbReference>
<keyword evidence="2" id="KW-1133">Transmembrane helix</keyword>
<dbReference type="PANTHER" id="PTHR45653:SF1">
    <property type="entry name" value="DEDICATOR OF CYTOKINESIS PROTEIN 1"/>
    <property type="match status" value="1"/>
</dbReference>
<keyword evidence="2" id="KW-0812">Transmembrane</keyword>
<feature type="transmembrane region" description="Helical" evidence="2">
    <location>
        <begin position="314"/>
        <end position="335"/>
    </location>
</feature>
<feature type="transmembrane region" description="Helical" evidence="2">
    <location>
        <begin position="344"/>
        <end position="367"/>
    </location>
</feature>
<comment type="similarity">
    <text evidence="1">Belongs to the DOCK family.</text>
</comment>
<dbReference type="GO" id="GO:0007520">
    <property type="term" value="P:myoblast fusion"/>
    <property type="evidence" value="ECO:0007669"/>
    <property type="project" value="TreeGrafter"/>
</dbReference>
<keyword evidence="2" id="KW-0472">Membrane</keyword>
<reference evidence="4" key="2">
    <citation type="submission" date="2025-08" db="UniProtKB">
        <authorList>
            <consortium name="Ensembl"/>
        </authorList>
    </citation>
    <scope>IDENTIFICATION</scope>
</reference>
<reference evidence="4" key="3">
    <citation type="submission" date="2025-09" db="UniProtKB">
        <authorList>
            <consortium name="Ensembl"/>
        </authorList>
    </citation>
    <scope>IDENTIFICATION</scope>
</reference>
<reference evidence="5" key="1">
    <citation type="submission" date="2018-06" db="EMBL/GenBank/DDBJ databases">
        <title>Genome assembly of Danube salmon.</title>
        <authorList>
            <person name="Macqueen D.J."/>
            <person name="Gundappa M.K."/>
        </authorList>
    </citation>
    <scope>NUCLEOTIDE SEQUENCE [LARGE SCALE GENOMIC DNA]</scope>
</reference>
<evidence type="ECO:0000313" key="5">
    <source>
        <dbReference type="Proteomes" id="UP000314982"/>
    </source>
</evidence>
<evidence type="ECO:0000256" key="2">
    <source>
        <dbReference type="SAM" id="Phobius"/>
    </source>
</evidence>
<dbReference type="PROSITE" id="PS51651">
    <property type="entry name" value="DOCKER"/>
    <property type="match status" value="1"/>
</dbReference>
<feature type="transmembrane region" description="Helical" evidence="2">
    <location>
        <begin position="223"/>
        <end position="241"/>
    </location>
</feature>
<feature type="transmembrane region" description="Helical" evidence="2">
    <location>
        <begin position="156"/>
        <end position="179"/>
    </location>
</feature>
<dbReference type="GO" id="GO:0007264">
    <property type="term" value="P:small GTPase-mediated signal transduction"/>
    <property type="evidence" value="ECO:0007669"/>
    <property type="project" value="InterPro"/>
</dbReference>
<dbReference type="InterPro" id="IPR046773">
    <property type="entry name" value="DOCKER_Lobe_C"/>
</dbReference>
<dbReference type="PANTHER" id="PTHR45653">
    <property type="entry name" value="DEDICATOR OF CYTOKINESIS"/>
    <property type="match status" value="1"/>
</dbReference>
<dbReference type="InterPro" id="IPR043162">
    <property type="entry name" value="DOCK_C_lobe_C"/>
</dbReference>
<dbReference type="GO" id="GO:0005737">
    <property type="term" value="C:cytoplasm"/>
    <property type="evidence" value="ECO:0007669"/>
    <property type="project" value="TreeGrafter"/>
</dbReference>
<dbReference type="Proteomes" id="UP000314982">
    <property type="component" value="Unassembled WGS sequence"/>
</dbReference>
<dbReference type="FunFam" id="1.20.58.740:FF:000004">
    <property type="entry name" value="Dedicator of cytokinesis protein 1"/>
    <property type="match status" value="1"/>
</dbReference>
<dbReference type="Ensembl" id="ENSHHUT00000009050.1">
    <property type="protein sequence ID" value="ENSHHUP00000008787.1"/>
    <property type="gene ID" value="ENSHHUG00000005379.1"/>
</dbReference>
<protein>
    <recommendedName>
        <fullName evidence="3">DOCKER domain-containing protein</fullName>
    </recommendedName>
</protein>
<accession>A0A4W5JYP1</accession>
<proteinExistence type="inferred from homology"/>
<dbReference type="Pfam" id="PF20421">
    <property type="entry name" value="DHR-2_Lobe_C"/>
    <property type="match status" value="1"/>
</dbReference>
<dbReference type="GO" id="GO:0005085">
    <property type="term" value="F:guanyl-nucleotide exchange factor activity"/>
    <property type="evidence" value="ECO:0007669"/>
    <property type="project" value="InterPro"/>
</dbReference>
<dbReference type="GO" id="GO:0016477">
    <property type="term" value="P:cell migration"/>
    <property type="evidence" value="ECO:0007669"/>
    <property type="project" value="TreeGrafter"/>
</dbReference>
<evidence type="ECO:0000313" key="4">
    <source>
        <dbReference type="Ensembl" id="ENSHHUP00000008787.1"/>
    </source>
</evidence>
<name>A0A4W5JYP1_9TELE</name>